<keyword evidence="1" id="KW-0472">Membrane</keyword>
<sequence>MSEGARRYGPSVALITAGGTVLTSGEVTGWVLIALGIYWARWNPGGFTG</sequence>
<name>A0A1N7EYB4_9EURY</name>
<protein>
    <submittedName>
        <fullName evidence="2">Uncharacterized protein</fullName>
    </submittedName>
</protein>
<keyword evidence="1" id="KW-0812">Transmembrane</keyword>
<evidence type="ECO:0000313" key="3">
    <source>
        <dbReference type="Proteomes" id="UP000186914"/>
    </source>
</evidence>
<dbReference type="AlphaFoldDB" id="A0A1N7EYB4"/>
<dbReference type="EMBL" id="FTNO01000007">
    <property type="protein sequence ID" value="SIR93051.1"/>
    <property type="molecule type" value="Genomic_DNA"/>
</dbReference>
<reference evidence="3" key="1">
    <citation type="submission" date="2017-01" db="EMBL/GenBank/DDBJ databases">
        <authorList>
            <person name="Varghese N."/>
            <person name="Submissions S."/>
        </authorList>
    </citation>
    <scope>NUCLEOTIDE SEQUENCE [LARGE SCALE GENOMIC DNA]</scope>
    <source>
        <strain evidence="3">CGMCC 1.7737</strain>
    </source>
</reference>
<dbReference type="RefSeq" id="WP_175609784.1">
    <property type="nucleotide sequence ID" value="NZ_FTNO01000007.1"/>
</dbReference>
<evidence type="ECO:0000256" key="1">
    <source>
        <dbReference type="SAM" id="Phobius"/>
    </source>
</evidence>
<evidence type="ECO:0000313" key="2">
    <source>
        <dbReference type="EMBL" id="SIR93051.1"/>
    </source>
</evidence>
<gene>
    <name evidence="2" type="ORF">SAMN05421858_4628</name>
</gene>
<keyword evidence="1" id="KW-1133">Transmembrane helix</keyword>
<organism evidence="2 3">
    <name type="scientific">Haladaptatus litoreus</name>
    <dbReference type="NCBI Taxonomy" id="553468"/>
    <lineage>
        <taxon>Archaea</taxon>
        <taxon>Methanobacteriati</taxon>
        <taxon>Methanobacteriota</taxon>
        <taxon>Stenosarchaea group</taxon>
        <taxon>Halobacteria</taxon>
        <taxon>Halobacteriales</taxon>
        <taxon>Haladaptataceae</taxon>
        <taxon>Haladaptatus</taxon>
    </lineage>
</organism>
<accession>A0A1N7EYB4</accession>
<proteinExistence type="predicted"/>
<feature type="transmembrane region" description="Helical" evidence="1">
    <location>
        <begin position="12"/>
        <end position="40"/>
    </location>
</feature>
<dbReference type="Proteomes" id="UP000186914">
    <property type="component" value="Unassembled WGS sequence"/>
</dbReference>
<keyword evidence="3" id="KW-1185">Reference proteome</keyword>